<evidence type="ECO:0000313" key="1">
    <source>
        <dbReference type="EMBL" id="MDE8035742.1"/>
    </source>
</evidence>
<comment type="caution">
    <text evidence="1">The sequence shown here is derived from an EMBL/GenBank/DDBJ whole genome shotgun (WGS) entry which is preliminary data.</text>
</comment>
<dbReference type="EMBL" id="JAPHVQ010000018">
    <property type="protein sequence ID" value="MDE8035742.1"/>
    <property type="molecule type" value="Genomic_DNA"/>
</dbReference>
<keyword evidence="2" id="KW-1185">Reference proteome</keyword>
<protein>
    <submittedName>
        <fullName evidence="1">Uncharacterized protein</fullName>
    </submittedName>
</protein>
<name>A0A9X4JDD5_ACTEU</name>
<proteinExistence type="predicted"/>
<gene>
    <name evidence="1" type="ORF">OQ257_11305</name>
</gene>
<reference evidence="1" key="2">
    <citation type="journal article" date="2023" name="Pathogens">
        <title>Pathological Features and Genomic Characterization of an Actinobacillus equuli subsp. equuli Bearing Unique Virulence-Associated Genes from an Adult Horse with Pleuropneumonia.</title>
        <authorList>
            <person name="Kamali M."/>
            <person name="Carossino M."/>
            <person name="Del Piero F."/>
            <person name="Peak L."/>
            <person name="Mitchell M.S."/>
            <person name="Willette J."/>
            <person name="Baker R."/>
            <person name="Li F."/>
            <person name="Kenez A."/>
            <person name="Balasuriya U.B.R."/>
            <person name="Go Y.Y."/>
        </authorList>
    </citation>
    <scope>NUCLEOTIDE SEQUENCE</scope>
    <source>
        <strain evidence="1">4524</strain>
    </source>
</reference>
<dbReference type="Proteomes" id="UP001142444">
    <property type="component" value="Unassembled WGS sequence"/>
</dbReference>
<evidence type="ECO:0000313" key="2">
    <source>
        <dbReference type="Proteomes" id="UP001142444"/>
    </source>
</evidence>
<dbReference type="RefSeq" id="WP_275218533.1">
    <property type="nucleotide sequence ID" value="NZ_JAPHVQ010000018.1"/>
</dbReference>
<accession>A0A9X4JDD5</accession>
<dbReference type="AlphaFoldDB" id="A0A9X4JDD5"/>
<organism evidence="1 2">
    <name type="scientific">Actinobacillus equuli subsp. equuli</name>
    <dbReference type="NCBI Taxonomy" id="202947"/>
    <lineage>
        <taxon>Bacteria</taxon>
        <taxon>Pseudomonadati</taxon>
        <taxon>Pseudomonadota</taxon>
        <taxon>Gammaproteobacteria</taxon>
        <taxon>Pasteurellales</taxon>
        <taxon>Pasteurellaceae</taxon>
        <taxon>Actinobacillus</taxon>
    </lineage>
</organism>
<reference evidence="1" key="1">
    <citation type="submission" date="2022-11" db="EMBL/GenBank/DDBJ databases">
        <authorList>
            <person name="Kamali M."/>
            <person name="Peak L."/>
            <person name="Go Y.Y."/>
            <person name="Balasuriya U.B.R."/>
            <person name="Carossino M."/>
        </authorList>
    </citation>
    <scope>NUCLEOTIDE SEQUENCE</scope>
    <source>
        <strain evidence="1">4524</strain>
    </source>
</reference>
<sequence>MTLRDTLLSFKPKVKPIQLRDQTFYFRELNVQETNEFLFGQRTRMIRIAEQQGIELDLENEDQLAIQLKNIFDPYAMARTLAVRLCDENGQSLFDKDNEDDLKALSQLDTQIYNSVLKESMEAQPKNLPNAEDSN</sequence>